<organism evidence="2 3">
    <name type="scientific">Thalassotalea algicola</name>
    <dbReference type="NCBI Taxonomy" id="2716224"/>
    <lineage>
        <taxon>Bacteria</taxon>
        <taxon>Pseudomonadati</taxon>
        <taxon>Pseudomonadota</taxon>
        <taxon>Gammaproteobacteria</taxon>
        <taxon>Alteromonadales</taxon>
        <taxon>Colwelliaceae</taxon>
        <taxon>Thalassotalea</taxon>
    </lineage>
</organism>
<dbReference type="InterPro" id="IPR013217">
    <property type="entry name" value="Methyltransf_12"/>
</dbReference>
<keyword evidence="3" id="KW-1185">Reference proteome</keyword>
<dbReference type="GO" id="GO:0008168">
    <property type="term" value="F:methyltransferase activity"/>
    <property type="evidence" value="ECO:0007669"/>
    <property type="project" value="UniProtKB-KW"/>
</dbReference>
<dbReference type="SUPFAM" id="SSF53335">
    <property type="entry name" value="S-adenosyl-L-methionine-dependent methyltransferases"/>
    <property type="match status" value="1"/>
</dbReference>
<reference evidence="2 3" key="1">
    <citation type="submission" date="2020-04" db="EMBL/GenBank/DDBJ databases">
        <title>Thalassotalea sp. M1531, isolated from the surface of marine red alga.</title>
        <authorList>
            <person name="Pang L."/>
            <person name="Lu D.-C."/>
        </authorList>
    </citation>
    <scope>NUCLEOTIDE SEQUENCE [LARGE SCALE GENOMIC DNA]</scope>
    <source>
        <strain evidence="2 3">M1531</strain>
    </source>
</reference>
<keyword evidence="2" id="KW-0808">Transferase</keyword>
<sequence length="205" mass="23330">MTNSSQHWDDIYQLKDDCQLGWFEADAYQTIKFLNQCNISEKSTVFIPGAGTSLLVDELAKLNCHLILNDLSKQALTTLKERVGEENKTYSVSNIALKFTQKYSIDVWIDRAVLHFLLTENEINGYFNNLKNSVKKNGYVLLAEFSTQGAKKCAGLPLHQYSIEEMQSRLGDEFSLLSQEAYTFINPFGAPRPYVYGLFQRKSSS</sequence>
<keyword evidence="2" id="KW-0489">Methyltransferase</keyword>
<protein>
    <submittedName>
        <fullName evidence="2">Methyltransferase domain-containing protein</fullName>
    </submittedName>
</protein>
<dbReference type="RefSeq" id="WP_169073415.1">
    <property type="nucleotide sequence ID" value="NZ_JABBXH010000001.1"/>
</dbReference>
<dbReference type="AlphaFoldDB" id="A0A7Y0Q5G1"/>
<dbReference type="Proteomes" id="UP000568664">
    <property type="component" value="Unassembled WGS sequence"/>
</dbReference>
<dbReference type="EMBL" id="JABBXH010000001">
    <property type="protein sequence ID" value="NMP30066.1"/>
    <property type="molecule type" value="Genomic_DNA"/>
</dbReference>
<dbReference type="Gene3D" id="3.40.50.150">
    <property type="entry name" value="Vaccinia Virus protein VP39"/>
    <property type="match status" value="1"/>
</dbReference>
<evidence type="ECO:0000259" key="1">
    <source>
        <dbReference type="Pfam" id="PF08242"/>
    </source>
</evidence>
<gene>
    <name evidence="2" type="ORF">HII17_00705</name>
</gene>
<evidence type="ECO:0000313" key="2">
    <source>
        <dbReference type="EMBL" id="NMP30066.1"/>
    </source>
</evidence>
<evidence type="ECO:0000313" key="3">
    <source>
        <dbReference type="Proteomes" id="UP000568664"/>
    </source>
</evidence>
<proteinExistence type="predicted"/>
<dbReference type="Pfam" id="PF08242">
    <property type="entry name" value="Methyltransf_12"/>
    <property type="match status" value="1"/>
</dbReference>
<dbReference type="InterPro" id="IPR029063">
    <property type="entry name" value="SAM-dependent_MTases_sf"/>
</dbReference>
<accession>A0A7Y0Q5G1</accession>
<dbReference type="GO" id="GO:0032259">
    <property type="term" value="P:methylation"/>
    <property type="evidence" value="ECO:0007669"/>
    <property type="project" value="UniProtKB-KW"/>
</dbReference>
<comment type="caution">
    <text evidence="2">The sequence shown here is derived from an EMBL/GenBank/DDBJ whole genome shotgun (WGS) entry which is preliminary data.</text>
</comment>
<name>A0A7Y0Q5G1_9GAMM</name>
<feature type="domain" description="Methyltransferase type 12" evidence="1">
    <location>
        <begin position="49"/>
        <end position="139"/>
    </location>
</feature>